<feature type="compositionally biased region" description="Polar residues" evidence="3">
    <location>
        <begin position="326"/>
        <end position="340"/>
    </location>
</feature>
<dbReference type="InterPro" id="IPR038937">
    <property type="entry name" value="RopGEF"/>
</dbReference>
<name>A0A8J6CNR6_9ROSI</name>
<keyword evidence="6" id="KW-1185">Reference proteome</keyword>
<organism evidence="5 6">
    <name type="scientific">Gossypium anomalum</name>
    <dbReference type="NCBI Taxonomy" id="47600"/>
    <lineage>
        <taxon>Eukaryota</taxon>
        <taxon>Viridiplantae</taxon>
        <taxon>Streptophyta</taxon>
        <taxon>Embryophyta</taxon>
        <taxon>Tracheophyta</taxon>
        <taxon>Spermatophyta</taxon>
        <taxon>Magnoliopsida</taxon>
        <taxon>eudicotyledons</taxon>
        <taxon>Gunneridae</taxon>
        <taxon>Pentapetalae</taxon>
        <taxon>rosids</taxon>
        <taxon>malvids</taxon>
        <taxon>Malvales</taxon>
        <taxon>Malvaceae</taxon>
        <taxon>Malvoideae</taxon>
        <taxon>Gossypium</taxon>
    </lineage>
</organism>
<reference evidence="5 6" key="1">
    <citation type="journal article" date="2021" name="bioRxiv">
        <title>The Gossypium anomalum genome as a resource for cotton improvement and evolutionary analysis of hybrid incompatibility.</title>
        <authorList>
            <person name="Grover C.E."/>
            <person name="Yuan D."/>
            <person name="Arick M.A."/>
            <person name="Miller E.R."/>
            <person name="Hu G."/>
            <person name="Peterson D.G."/>
            <person name="Wendel J.F."/>
            <person name="Udall J.A."/>
        </authorList>
    </citation>
    <scope>NUCLEOTIDE SEQUENCE [LARGE SCALE GENOMIC DNA]</scope>
    <source>
        <strain evidence="5">JFW-Udall</strain>
        <tissue evidence="5">Leaf</tissue>
    </source>
</reference>
<keyword evidence="1 2" id="KW-0344">Guanine-nucleotide releasing factor</keyword>
<dbReference type="Pfam" id="PF03759">
    <property type="entry name" value="PRONE"/>
    <property type="match status" value="2"/>
</dbReference>
<evidence type="ECO:0000313" key="6">
    <source>
        <dbReference type="Proteomes" id="UP000701853"/>
    </source>
</evidence>
<dbReference type="PANTHER" id="PTHR33101:SF14">
    <property type="entry name" value="ROP GUANINE NUCLEOTIDE EXCHANGE FACTOR 7"/>
    <property type="match status" value="1"/>
</dbReference>
<proteinExistence type="predicted"/>
<evidence type="ECO:0000256" key="2">
    <source>
        <dbReference type="PROSITE-ProRule" id="PRU00663"/>
    </source>
</evidence>
<evidence type="ECO:0000256" key="1">
    <source>
        <dbReference type="ARBA" id="ARBA00022658"/>
    </source>
</evidence>
<dbReference type="GO" id="GO:0005085">
    <property type="term" value="F:guanyl-nucleotide exchange factor activity"/>
    <property type="evidence" value="ECO:0007669"/>
    <property type="project" value="UniProtKB-UniRule"/>
</dbReference>
<comment type="caution">
    <text evidence="5">The sequence shown here is derived from an EMBL/GenBank/DDBJ whole genome shotgun (WGS) entry which is preliminary data.</text>
</comment>
<accession>A0A8J6CNR6</accession>
<dbReference type="AlphaFoldDB" id="A0A8J6CNR6"/>
<dbReference type="EMBL" id="JAHUZN010000011">
    <property type="protein sequence ID" value="KAG8479094.1"/>
    <property type="molecule type" value="Genomic_DNA"/>
</dbReference>
<dbReference type="PANTHER" id="PTHR33101">
    <property type="entry name" value="ROP GUANINE NUCLEOTIDE EXCHANGE FACTOR 1"/>
    <property type="match status" value="1"/>
</dbReference>
<evidence type="ECO:0000259" key="4">
    <source>
        <dbReference type="PROSITE" id="PS51334"/>
    </source>
</evidence>
<sequence>MMGEREGEGKRKIVCVRRISFIISSSSSDFLTSEIIGHEEEHSYSSSEEASASPPSLGWAIKENVGTEDCTSTNCSEDGKKTPLDNRKLEKQRLHNFRKDLQNCCLEKDMSGCGNGFCAALAISNAITNLCGMLFLLFCLPMWAFVSDFMLVNYYWFSSLMVISLSLPFEATLFGQIWRLEPVPWQTFPDGSKLELFPGLPLTTLDMSKIQYNKDVGKSILESYSRVLESLAVNIIARIDDVLYVNDLTNHSDQLSSLSRIGLIGQKRHSVPYSVPFPSTPYRTAFSTPNFSLAQLATPAKGDRSPFLSSSKVPQRGTGVTKAKKSSNPNKGTESSSTITQEASVSFEYLKAAVSLSKLEPVPEKEP</sequence>
<protein>
    <recommendedName>
        <fullName evidence="4">PRONE domain-containing protein</fullName>
    </recommendedName>
</protein>
<dbReference type="PROSITE" id="PS51334">
    <property type="entry name" value="PRONE"/>
    <property type="match status" value="1"/>
</dbReference>
<gene>
    <name evidence="5" type="ORF">CXB51_029821</name>
</gene>
<feature type="region of interest" description="Disordered" evidence="3">
    <location>
        <begin position="302"/>
        <end position="340"/>
    </location>
</feature>
<feature type="domain" description="PRONE" evidence="4">
    <location>
        <begin position="1"/>
        <end position="256"/>
    </location>
</feature>
<dbReference type="Proteomes" id="UP000701853">
    <property type="component" value="Chromosome 11"/>
</dbReference>
<dbReference type="OrthoDB" id="1721528at2759"/>
<evidence type="ECO:0000256" key="3">
    <source>
        <dbReference type="SAM" id="MobiDB-lite"/>
    </source>
</evidence>
<dbReference type="Gene3D" id="1.20.58.2010">
    <property type="entry name" value="PRONE domain, subdomain 1"/>
    <property type="match status" value="2"/>
</dbReference>
<evidence type="ECO:0000313" key="5">
    <source>
        <dbReference type="EMBL" id="KAG8479094.1"/>
    </source>
</evidence>
<dbReference type="InterPro" id="IPR005512">
    <property type="entry name" value="PRONE_dom"/>
</dbReference>